<dbReference type="Pfam" id="PF02115">
    <property type="entry name" value="Rho_GDI"/>
    <property type="match status" value="1"/>
</dbReference>
<dbReference type="GO" id="GO:0016020">
    <property type="term" value="C:membrane"/>
    <property type="evidence" value="ECO:0007669"/>
    <property type="project" value="TreeGrafter"/>
</dbReference>
<dbReference type="Proteomes" id="UP000735302">
    <property type="component" value="Unassembled WGS sequence"/>
</dbReference>
<evidence type="ECO:0000256" key="1">
    <source>
        <dbReference type="ARBA" id="ARBA00004496"/>
    </source>
</evidence>
<sequence length="202" mass="23543">MSISQCGLRVFIGTGHRYIANEMISVTVVIISVLVLFQRININCTDISQKPGEVLFIRQGLFLDANNPQNAIIQKLSLLAEGRDEVSIDLTQPLEDIKKESFTIKEGCKYRIKIYFYIQREIVTGLRYFHSVYRKGISVDKMTQMMGSYGPKEELQSFTTQEEEAPQGMLMRGDYKIKSKFFDDDKNQYFNWEWHLSVKKDW</sequence>
<dbReference type="EMBL" id="BLXT01008317">
    <property type="protein sequence ID" value="GFO47423.1"/>
    <property type="molecule type" value="Genomic_DNA"/>
</dbReference>
<dbReference type="InterPro" id="IPR024792">
    <property type="entry name" value="RhoGDI_dom_sf"/>
</dbReference>
<proteinExistence type="inferred from homology"/>
<keyword evidence="3" id="KW-0963">Cytoplasm</keyword>
<dbReference type="GO" id="GO:0007266">
    <property type="term" value="P:Rho protein signal transduction"/>
    <property type="evidence" value="ECO:0007669"/>
    <property type="project" value="InterPro"/>
</dbReference>
<keyword evidence="4" id="KW-1133">Transmembrane helix</keyword>
<dbReference type="GO" id="GO:0005829">
    <property type="term" value="C:cytosol"/>
    <property type="evidence" value="ECO:0007669"/>
    <property type="project" value="TreeGrafter"/>
</dbReference>
<comment type="similarity">
    <text evidence="2">Belongs to the Rho GDI family.</text>
</comment>
<dbReference type="AlphaFoldDB" id="A0AAV4DTK0"/>
<keyword evidence="4" id="KW-0472">Membrane</keyword>
<reference evidence="5 6" key="1">
    <citation type="journal article" date="2021" name="Elife">
        <title>Chloroplast acquisition without the gene transfer in kleptoplastic sea slugs, Plakobranchus ocellatus.</title>
        <authorList>
            <person name="Maeda T."/>
            <person name="Takahashi S."/>
            <person name="Yoshida T."/>
            <person name="Shimamura S."/>
            <person name="Takaki Y."/>
            <person name="Nagai Y."/>
            <person name="Toyoda A."/>
            <person name="Suzuki Y."/>
            <person name="Arimoto A."/>
            <person name="Ishii H."/>
            <person name="Satoh N."/>
            <person name="Nishiyama T."/>
            <person name="Hasebe M."/>
            <person name="Maruyama T."/>
            <person name="Minagawa J."/>
            <person name="Obokata J."/>
            <person name="Shigenobu S."/>
        </authorList>
    </citation>
    <scope>NUCLEOTIDE SEQUENCE [LARGE SCALE GENOMIC DNA]</scope>
</reference>
<dbReference type="FunFam" id="2.70.50.30:FF:000003">
    <property type="entry name" value="Rho GDP-dissociation inhibitor 1"/>
    <property type="match status" value="1"/>
</dbReference>
<dbReference type="PANTHER" id="PTHR10980:SF3">
    <property type="entry name" value="LD16419P"/>
    <property type="match status" value="1"/>
</dbReference>
<comment type="caution">
    <text evidence="5">The sequence shown here is derived from an EMBL/GenBank/DDBJ whole genome shotgun (WGS) entry which is preliminary data.</text>
</comment>
<comment type="subcellular location">
    <subcellularLocation>
        <location evidence="1">Cytoplasm</location>
    </subcellularLocation>
</comment>
<dbReference type="GO" id="GO:0005094">
    <property type="term" value="F:Rho GDP-dissociation inhibitor activity"/>
    <property type="evidence" value="ECO:0007669"/>
    <property type="project" value="InterPro"/>
</dbReference>
<dbReference type="InterPro" id="IPR014756">
    <property type="entry name" value="Ig_E-set"/>
</dbReference>
<feature type="transmembrane region" description="Helical" evidence="4">
    <location>
        <begin position="18"/>
        <end position="37"/>
    </location>
</feature>
<dbReference type="InterPro" id="IPR000406">
    <property type="entry name" value="Rho_GDI"/>
</dbReference>
<accession>A0AAV4DTK0</accession>
<evidence type="ECO:0000256" key="3">
    <source>
        <dbReference type="ARBA" id="ARBA00022490"/>
    </source>
</evidence>
<dbReference type="PRINTS" id="PR00492">
    <property type="entry name" value="RHOGDI"/>
</dbReference>
<dbReference type="SUPFAM" id="SSF81296">
    <property type="entry name" value="E set domains"/>
    <property type="match status" value="1"/>
</dbReference>
<evidence type="ECO:0000313" key="5">
    <source>
        <dbReference type="EMBL" id="GFO47423.1"/>
    </source>
</evidence>
<keyword evidence="4" id="KW-0812">Transmembrane</keyword>
<evidence type="ECO:0000256" key="2">
    <source>
        <dbReference type="ARBA" id="ARBA00009758"/>
    </source>
</evidence>
<evidence type="ECO:0000256" key="4">
    <source>
        <dbReference type="SAM" id="Phobius"/>
    </source>
</evidence>
<dbReference type="Gene3D" id="2.70.50.30">
    <property type="entry name" value="Coagulation Factor XIII, subunit A, domain 1"/>
    <property type="match status" value="1"/>
</dbReference>
<keyword evidence="6" id="KW-1185">Reference proteome</keyword>
<organism evidence="5 6">
    <name type="scientific">Plakobranchus ocellatus</name>
    <dbReference type="NCBI Taxonomy" id="259542"/>
    <lineage>
        <taxon>Eukaryota</taxon>
        <taxon>Metazoa</taxon>
        <taxon>Spiralia</taxon>
        <taxon>Lophotrochozoa</taxon>
        <taxon>Mollusca</taxon>
        <taxon>Gastropoda</taxon>
        <taxon>Heterobranchia</taxon>
        <taxon>Euthyneura</taxon>
        <taxon>Panpulmonata</taxon>
        <taxon>Sacoglossa</taxon>
        <taxon>Placobranchoidea</taxon>
        <taxon>Plakobranchidae</taxon>
        <taxon>Plakobranchus</taxon>
    </lineage>
</organism>
<protein>
    <submittedName>
        <fullName evidence="5">Rho GDP dissociation inhibitor</fullName>
    </submittedName>
</protein>
<gene>
    <name evidence="5" type="ORF">PoB_007392800</name>
</gene>
<name>A0AAV4DTK0_9GAST</name>
<evidence type="ECO:0000313" key="6">
    <source>
        <dbReference type="Proteomes" id="UP000735302"/>
    </source>
</evidence>
<dbReference type="PANTHER" id="PTHR10980">
    <property type="entry name" value="RHO GDP-DISSOCIATION INHIBITOR"/>
    <property type="match status" value="1"/>
</dbReference>